<evidence type="ECO:0000256" key="1">
    <source>
        <dbReference type="SAM" id="MobiDB-lite"/>
    </source>
</evidence>
<protein>
    <recommendedName>
        <fullName evidence="5">Phage holin family protein</fullName>
    </recommendedName>
</protein>
<keyword evidence="4" id="KW-1185">Reference proteome</keyword>
<feature type="transmembrane region" description="Helical" evidence="2">
    <location>
        <begin position="73"/>
        <end position="97"/>
    </location>
</feature>
<comment type="caution">
    <text evidence="3">The sequence shown here is derived from an EMBL/GenBank/DDBJ whole genome shotgun (WGS) entry which is preliminary data.</text>
</comment>
<keyword evidence="2" id="KW-0812">Transmembrane</keyword>
<sequence>MSETTHRPPAEPSGEQLISLARAEYTLAQAGRPDRAPAEAGGALLGPAGIVLLWTGPVLAAAAVLVLSRVMPVWLAVLCAVAGSVLLGVALALAGRFRLRRREAPRRAVNGQRADAAGLSKPAAEWPGSERSTRP</sequence>
<feature type="region of interest" description="Disordered" evidence="1">
    <location>
        <begin position="104"/>
        <end position="135"/>
    </location>
</feature>
<dbReference type="Proteomes" id="UP000601223">
    <property type="component" value="Unassembled WGS sequence"/>
</dbReference>
<feature type="transmembrane region" description="Helical" evidence="2">
    <location>
        <begin position="42"/>
        <end position="67"/>
    </location>
</feature>
<keyword evidence="2" id="KW-0472">Membrane</keyword>
<accession>A0A8J3JHN5</accession>
<evidence type="ECO:0008006" key="5">
    <source>
        <dbReference type="Google" id="ProtNLM"/>
    </source>
</evidence>
<organism evidence="3 4">
    <name type="scientific">Catellatospora bangladeshensis</name>
    <dbReference type="NCBI Taxonomy" id="310355"/>
    <lineage>
        <taxon>Bacteria</taxon>
        <taxon>Bacillati</taxon>
        <taxon>Actinomycetota</taxon>
        <taxon>Actinomycetes</taxon>
        <taxon>Micromonosporales</taxon>
        <taxon>Micromonosporaceae</taxon>
        <taxon>Catellatospora</taxon>
    </lineage>
</organism>
<dbReference type="AlphaFoldDB" id="A0A8J3JHN5"/>
<gene>
    <name evidence="3" type="ORF">Cba03nite_20110</name>
</gene>
<evidence type="ECO:0000256" key="2">
    <source>
        <dbReference type="SAM" id="Phobius"/>
    </source>
</evidence>
<evidence type="ECO:0000313" key="3">
    <source>
        <dbReference type="EMBL" id="GIF80662.1"/>
    </source>
</evidence>
<proteinExistence type="predicted"/>
<dbReference type="EMBL" id="BONF01000010">
    <property type="protein sequence ID" value="GIF80662.1"/>
    <property type="molecule type" value="Genomic_DNA"/>
</dbReference>
<dbReference type="RefSeq" id="WP_203744488.1">
    <property type="nucleotide sequence ID" value="NZ_BONF01000010.1"/>
</dbReference>
<reference evidence="3 4" key="1">
    <citation type="submission" date="2021-01" db="EMBL/GenBank/DDBJ databases">
        <title>Whole genome shotgun sequence of Catellatospora bangladeshensis NBRC 107357.</title>
        <authorList>
            <person name="Komaki H."/>
            <person name="Tamura T."/>
        </authorList>
    </citation>
    <scope>NUCLEOTIDE SEQUENCE [LARGE SCALE GENOMIC DNA]</scope>
    <source>
        <strain evidence="3 4">NBRC 107357</strain>
    </source>
</reference>
<name>A0A8J3JHN5_9ACTN</name>
<dbReference type="InterPro" id="IPR009937">
    <property type="entry name" value="Phage_holin_3_6"/>
</dbReference>
<keyword evidence="2" id="KW-1133">Transmembrane helix</keyword>
<evidence type="ECO:0000313" key="4">
    <source>
        <dbReference type="Proteomes" id="UP000601223"/>
    </source>
</evidence>
<dbReference type="Pfam" id="PF07332">
    <property type="entry name" value="Phage_holin_3_6"/>
    <property type="match status" value="1"/>
</dbReference>